<dbReference type="EMBL" id="QGKY02002305">
    <property type="protein sequence ID" value="KAF2531521.1"/>
    <property type="molecule type" value="Genomic_DNA"/>
</dbReference>
<organism evidence="1">
    <name type="scientific">Brassica cretica</name>
    <name type="common">Mustard</name>
    <dbReference type="NCBI Taxonomy" id="69181"/>
    <lineage>
        <taxon>Eukaryota</taxon>
        <taxon>Viridiplantae</taxon>
        <taxon>Streptophyta</taxon>
        <taxon>Embryophyta</taxon>
        <taxon>Tracheophyta</taxon>
        <taxon>Spermatophyta</taxon>
        <taxon>Magnoliopsida</taxon>
        <taxon>eudicotyledons</taxon>
        <taxon>Gunneridae</taxon>
        <taxon>Pentapetalae</taxon>
        <taxon>rosids</taxon>
        <taxon>malvids</taxon>
        <taxon>Brassicales</taxon>
        <taxon>Brassicaceae</taxon>
        <taxon>Brassiceae</taxon>
        <taxon>Brassica</taxon>
    </lineage>
</organism>
<gene>
    <name evidence="1" type="ORF">F2Q70_00029259</name>
</gene>
<evidence type="ECO:0000313" key="1">
    <source>
        <dbReference type="EMBL" id="KAF2531521.1"/>
    </source>
</evidence>
<accession>A0A8S9FE94</accession>
<dbReference type="AlphaFoldDB" id="A0A8S9FE94"/>
<sequence>MAPLCLVGVLDLGFYCLSGLLQIRRSSTSSSWFKHILKSGSSGILTSTGFCLSYSLGSSFCSKKYNYAATTLTPRRLTSPAPGPPFCLLLTDRFHRVYAPSSSLLLFGSPSPPLFLSSSPLILSERAEATKLAPDLLAVSYPLSLCLASSPTQTSTTNAAPQRLQRVKLSVSQAVVPPSLTTLLVMFSSCSSYALLHSQSFSLD</sequence>
<name>A0A8S9FE94_BRACR</name>
<reference evidence="1" key="1">
    <citation type="submission" date="2019-12" db="EMBL/GenBank/DDBJ databases">
        <title>Genome sequencing and annotation of Brassica cretica.</title>
        <authorList>
            <person name="Studholme D.J."/>
            <person name="Sarris P.F."/>
        </authorList>
    </citation>
    <scope>NUCLEOTIDE SEQUENCE</scope>
    <source>
        <strain evidence="1">PFS-102/07</strain>
        <tissue evidence="1">Leaf</tissue>
    </source>
</reference>
<proteinExistence type="predicted"/>
<comment type="caution">
    <text evidence="1">The sequence shown here is derived from an EMBL/GenBank/DDBJ whole genome shotgun (WGS) entry which is preliminary data.</text>
</comment>
<protein>
    <submittedName>
        <fullName evidence="1">Uncharacterized protein</fullName>
    </submittedName>
</protein>